<evidence type="ECO:0000313" key="11">
    <source>
        <dbReference type="EMBL" id="GBG26098.1"/>
    </source>
</evidence>
<dbReference type="Proteomes" id="UP000241890">
    <property type="component" value="Unassembled WGS sequence"/>
</dbReference>
<dbReference type="InterPro" id="IPR020568">
    <property type="entry name" value="Ribosomal_Su5_D2-typ_SF"/>
</dbReference>
<dbReference type="FunCoup" id="A0A2R5G8J3">
    <property type="interactions" value="213"/>
</dbReference>
<dbReference type="GO" id="GO:0070013">
    <property type="term" value="C:intracellular organelle lumen"/>
    <property type="evidence" value="ECO:0007669"/>
    <property type="project" value="UniProtKB-ARBA"/>
</dbReference>
<evidence type="ECO:0000256" key="7">
    <source>
        <dbReference type="ARBA" id="ARBA00023186"/>
    </source>
</evidence>
<comment type="subcellular location">
    <subcellularLocation>
        <location evidence="1">Mitochondrion</location>
    </subcellularLocation>
</comment>
<dbReference type="FunFam" id="1.20.120.790:FF:000004">
    <property type="entry name" value="Heat shock protein 75 kDa"/>
    <property type="match status" value="1"/>
</dbReference>
<dbReference type="Gene3D" id="3.30.565.10">
    <property type="entry name" value="Histidine kinase-like ATPase, C-terminal domain"/>
    <property type="match status" value="1"/>
</dbReference>
<feature type="binding site" evidence="8">
    <location>
        <position position="210"/>
    </location>
    <ligand>
        <name>ATP</name>
        <dbReference type="ChEBI" id="CHEBI:30616"/>
    </ligand>
</feature>
<proteinExistence type="inferred from homology"/>
<reference evidence="11 12" key="1">
    <citation type="submission" date="2017-12" db="EMBL/GenBank/DDBJ databases">
        <title>Sequencing, de novo assembly and annotation of complete genome of a new Thraustochytrid species, strain FCC1311.</title>
        <authorList>
            <person name="Sedici K."/>
            <person name="Godart F."/>
            <person name="Aiese Cigliano R."/>
            <person name="Sanseverino W."/>
            <person name="Barakat M."/>
            <person name="Ortet P."/>
            <person name="Marechal E."/>
            <person name="Cagnac O."/>
            <person name="Amato A."/>
        </authorList>
    </citation>
    <scope>NUCLEOTIDE SEQUENCE [LARGE SCALE GENOMIC DNA]</scope>
</reference>
<dbReference type="OrthoDB" id="28737at2759"/>
<dbReference type="EMBL" id="BEYU01000019">
    <property type="protein sequence ID" value="GBG26098.1"/>
    <property type="molecule type" value="Genomic_DNA"/>
</dbReference>
<dbReference type="InterPro" id="IPR020575">
    <property type="entry name" value="Hsp90_N"/>
</dbReference>
<dbReference type="InterPro" id="IPR003594">
    <property type="entry name" value="HATPase_dom"/>
</dbReference>
<dbReference type="GO" id="GO:0005524">
    <property type="term" value="F:ATP binding"/>
    <property type="evidence" value="ECO:0007669"/>
    <property type="project" value="UniProtKB-KW"/>
</dbReference>
<accession>A0A2R5G8J3</accession>
<dbReference type="GO" id="GO:0051082">
    <property type="term" value="F:unfolded protein binding"/>
    <property type="evidence" value="ECO:0007669"/>
    <property type="project" value="InterPro"/>
</dbReference>
<dbReference type="SUPFAM" id="SSF110942">
    <property type="entry name" value="HSP90 C-terminal domain"/>
    <property type="match status" value="1"/>
</dbReference>
<feature type="domain" description="Histidine kinase/HSP90-like ATPase" evidence="10">
    <location>
        <begin position="142"/>
        <end position="305"/>
    </location>
</feature>
<evidence type="ECO:0000256" key="9">
    <source>
        <dbReference type="SAM" id="MobiDB-lite"/>
    </source>
</evidence>
<protein>
    <submittedName>
        <fullName evidence="11">Heat shock protein 90</fullName>
    </submittedName>
</protein>
<dbReference type="GO" id="GO:0140662">
    <property type="term" value="F:ATP-dependent protein folding chaperone"/>
    <property type="evidence" value="ECO:0007669"/>
    <property type="project" value="InterPro"/>
</dbReference>
<dbReference type="InParanoid" id="A0A2R5G8J3"/>
<feature type="region of interest" description="Disordered" evidence="9">
    <location>
        <begin position="604"/>
        <end position="632"/>
    </location>
</feature>
<evidence type="ECO:0000259" key="10">
    <source>
        <dbReference type="SMART" id="SM00387"/>
    </source>
</evidence>
<keyword evidence="6" id="KW-0496">Mitochondrion</keyword>
<comment type="caution">
    <text evidence="11">The sequence shown here is derived from an EMBL/GenBank/DDBJ whole genome shotgun (WGS) entry which is preliminary data.</text>
</comment>
<dbReference type="PIRSF" id="PIRSF002583">
    <property type="entry name" value="Hsp90"/>
    <property type="match status" value="1"/>
</dbReference>
<feature type="binding site" evidence="8">
    <location>
        <position position="202"/>
    </location>
    <ligand>
        <name>ATP</name>
        <dbReference type="ChEBI" id="CHEBI:30616"/>
    </ligand>
</feature>
<feature type="binding site" evidence="8">
    <location>
        <position position="295"/>
    </location>
    <ligand>
        <name>ATP</name>
        <dbReference type="ChEBI" id="CHEBI:30616"/>
    </ligand>
</feature>
<evidence type="ECO:0000256" key="8">
    <source>
        <dbReference type="PIRSR" id="PIRSR002583-1"/>
    </source>
</evidence>
<sequence>MPSYSVLNIDPRRNADKEALDKVFGEGNWTPKGTGGLPTVEATAEYETCKDVVVALEDAGLTPPPEVQQLTAAARLARAGAGARLGAAGRLGLRAGAASGQIKAEAVRALSGDASGKKSEKFEFKAETSKLLDIVTNSIYTEKEIFLRELVSNAADALEKLRHMQTAGEDGKVQTPEGELRITLKTDKDAATLTITDNGVGMTKEEMLENLGTIARSGSKAFVESHGKDQDVGKNVIGQFGVGFYSAFMVGKELEVYSRSAVNGPDAVGHVWRSAGTDDFSIEEVSNEEMGDFGTKIVIHLKDDQKEEYTDADRIKGIIHKYSNYVGFPVMVNDKQANEVSAIWARDKSSISDEEYNNFYRFVANAFDEPMLRLHFKTDAPIDLKALLFVPSFHSERMGAGRMKHGVSLYSRKVLLEANTDKLLPEWMRFVKGVVDSEDLPISLSRETLQDQRLLINIRRALTRRVIGLFNTEAKKNPENYNEKVFPEYANFFKEGAASDMENSRDIAKLLRFSSSETPDGKMTSFDEYISRCDVAQDKIYYLSAPSREAALASPYYEVFKDANVEVLFLYNAIDDFVMSSLGEYGDKRFVAAESGDVDLSELKKTRSDDDKDKDAKDKDESKEDKVEELPELEKAEAEALQDWFKTELDDVLLKVSASTRLKSSPAIVVDHESAALRRMMRMVQQGRDGSNAANDMPKQQMELNLKHPIVHKLNAYRKSDTALARSLARQLYDNALIAAGLVDDPRTMLPRLNKLLEDLLKKSN</sequence>
<dbReference type="FunFam" id="3.40.50.11260:FF:000004">
    <property type="entry name" value="Heat shock protein 75 mitochondrial"/>
    <property type="match status" value="1"/>
</dbReference>
<dbReference type="InterPro" id="IPR001404">
    <property type="entry name" value="Hsp90_fam"/>
</dbReference>
<dbReference type="NCBIfam" id="NF003555">
    <property type="entry name" value="PRK05218.1"/>
    <property type="match status" value="1"/>
</dbReference>
<keyword evidence="4 8" id="KW-0067">ATP-binding</keyword>
<dbReference type="Gene3D" id="3.30.230.80">
    <property type="match status" value="1"/>
</dbReference>
<feature type="binding site" evidence="8">
    <location>
        <position position="153"/>
    </location>
    <ligand>
        <name>ATP</name>
        <dbReference type="ChEBI" id="CHEBI:30616"/>
    </ligand>
</feature>
<dbReference type="AlphaFoldDB" id="A0A2R5G8J3"/>
<evidence type="ECO:0000313" key="12">
    <source>
        <dbReference type="Proteomes" id="UP000241890"/>
    </source>
</evidence>
<name>A0A2R5G8J3_9STRA</name>
<dbReference type="GO" id="GO:0016887">
    <property type="term" value="F:ATP hydrolysis activity"/>
    <property type="evidence" value="ECO:0007669"/>
    <property type="project" value="InterPro"/>
</dbReference>
<feature type="binding site" evidence="8">
    <location>
        <begin position="239"/>
        <end position="244"/>
    </location>
    <ligand>
        <name>ATP</name>
        <dbReference type="ChEBI" id="CHEBI:30616"/>
    </ligand>
</feature>
<dbReference type="PANTHER" id="PTHR11528">
    <property type="entry name" value="HEAT SHOCK PROTEIN 90 FAMILY MEMBER"/>
    <property type="match status" value="1"/>
</dbReference>
<dbReference type="FunFam" id="3.30.230.80:FF:000004">
    <property type="entry name" value="Heat shock protein 75 kDa"/>
    <property type="match status" value="1"/>
</dbReference>
<keyword evidence="12" id="KW-1185">Reference proteome</keyword>
<evidence type="ECO:0000256" key="5">
    <source>
        <dbReference type="ARBA" id="ARBA00022946"/>
    </source>
</evidence>
<dbReference type="InterPro" id="IPR036890">
    <property type="entry name" value="HATPase_C_sf"/>
</dbReference>
<dbReference type="CDD" id="cd16927">
    <property type="entry name" value="HATPase_Hsp90-like"/>
    <property type="match status" value="1"/>
</dbReference>
<dbReference type="Gene3D" id="3.40.50.11260">
    <property type="match status" value="1"/>
</dbReference>
<dbReference type="SMART" id="SM00387">
    <property type="entry name" value="HATPase_c"/>
    <property type="match status" value="1"/>
</dbReference>
<keyword evidence="7" id="KW-0143">Chaperone</keyword>
<dbReference type="SUPFAM" id="SSF54211">
    <property type="entry name" value="Ribosomal protein S5 domain 2-like"/>
    <property type="match status" value="1"/>
</dbReference>
<feature type="binding site" evidence="8">
    <location>
        <position position="197"/>
    </location>
    <ligand>
        <name>ATP</name>
        <dbReference type="ChEBI" id="CHEBI:30616"/>
    </ligand>
</feature>
<dbReference type="InterPro" id="IPR037196">
    <property type="entry name" value="HSP90_C"/>
</dbReference>
<keyword evidence="5" id="KW-0809">Transit peptide</keyword>
<feature type="binding site" evidence="8">
    <location>
        <position position="446"/>
    </location>
    <ligand>
        <name>ATP</name>
        <dbReference type="ChEBI" id="CHEBI:30616"/>
    </ligand>
</feature>
<comment type="similarity">
    <text evidence="2">Belongs to the heat shock protein 90 family.</text>
</comment>
<evidence type="ECO:0000256" key="1">
    <source>
        <dbReference type="ARBA" id="ARBA00004173"/>
    </source>
</evidence>
<dbReference type="GO" id="GO:0005739">
    <property type="term" value="C:mitochondrion"/>
    <property type="evidence" value="ECO:0007669"/>
    <property type="project" value="UniProtKB-SubCell"/>
</dbReference>
<feature type="binding site" evidence="8">
    <location>
        <begin position="217"/>
        <end position="218"/>
    </location>
    <ligand>
        <name>ATP</name>
        <dbReference type="ChEBI" id="CHEBI:30616"/>
    </ligand>
</feature>
<feature type="binding site" evidence="8">
    <location>
        <position position="149"/>
    </location>
    <ligand>
        <name>ATP</name>
        <dbReference type="ChEBI" id="CHEBI:30616"/>
    </ligand>
</feature>
<evidence type="ECO:0000256" key="2">
    <source>
        <dbReference type="ARBA" id="ARBA00008239"/>
    </source>
</evidence>
<dbReference type="SUPFAM" id="SSF55874">
    <property type="entry name" value="ATPase domain of HSP90 chaperone/DNA topoisomerase II/histidine kinase"/>
    <property type="match status" value="1"/>
</dbReference>
<dbReference type="Pfam" id="PF00183">
    <property type="entry name" value="HSP90"/>
    <property type="match status" value="1"/>
</dbReference>
<gene>
    <name evidence="11" type="ORF">FCC1311_023182</name>
</gene>
<evidence type="ECO:0000256" key="4">
    <source>
        <dbReference type="ARBA" id="ARBA00022840"/>
    </source>
</evidence>
<organism evidence="11 12">
    <name type="scientific">Hondaea fermentalgiana</name>
    <dbReference type="NCBI Taxonomy" id="2315210"/>
    <lineage>
        <taxon>Eukaryota</taxon>
        <taxon>Sar</taxon>
        <taxon>Stramenopiles</taxon>
        <taxon>Bigyra</taxon>
        <taxon>Labyrinthulomycetes</taxon>
        <taxon>Thraustochytrida</taxon>
        <taxon>Thraustochytriidae</taxon>
        <taxon>Hondaea</taxon>
    </lineage>
</organism>
<dbReference type="PRINTS" id="PR00775">
    <property type="entry name" value="HEATSHOCK90"/>
</dbReference>
<evidence type="ECO:0000256" key="6">
    <source>
        <dbReference type="ARBA" id="ARBA00023128"/>
    </source>
</evidence>
<evidence type="ECO:0000256" key="3">
    <source>
        <dbReference type="ARBA" id="ARBA00022741"/>
    </source>
</evidence>
<dbReference type="Pfam" id="PF13589">
    <property type="entry name" value="HATPase_c_3"/>
    <property type="match status" value="1"/>
</dbReference>
<keyword evidence="3 8" id="KW-0547">Nucleotide-binding</keyword>
<dbReference type="HAMAP" id="MF_00505">
    <property type="entry name" value="HSP90"/>
    <property type="match status" value="1"/>
</dbReference>
<dbReference type="Gene3D" id="1.20.120.790">
    <property type="entry name" value="Heat shock protein 90, C-terminal domain"/>
    <property type="match status" value="1"/>
</dbReference>
<keyword evidence="11" id="KW-0346">Stress response</keyword>